<gene>
    <name evidence="1" type="ORF">DOK78_001567</name>
</gene>
<sequence length="146" mass="16098">MKSKILSRGAFIFIVTTLFTSFIGFADTQDKPYSFQFWGPASNHYTGARTKETSSSMYISVTKTSDGSITTFNAKPQANGKNRWVNVGNGGTVAVGRKYEVYNSAYETFNKVPTRFRGIASTLGKVTISGNWSPDYTRESGVYVLP</sequence>
<protein>
    <recommendedName>
        <fullName evidence="3">DUF2712 domain-containing protein</fullName>
    </recommendedName>
</protein>
<evidence type="ECO:0000313" key="2">
    <source>
        <dbReference type="Proteomes" id="UP000664701"/>
    </source>
</evidence>
<accession>A0ABZ2SMR9</accession>
<reference evidence="1 2" key="2">
    <citation type="submission" date="2024-03" db="EMBL/GenBank/DDBJ databases">
        <title>The Genome Sequence of Enterococcus sp. DIV2402.</title>
        <authorList>
            <consortium name="The Broad Institute Genomics Platform"/>
            <consortium name="The Broad Institute Microbial Omics Core"/>
            <consortium name="The Broad Institute Genomic Center for Infectious Diseases"/>
            <person name="Earl A."/>
            <person name="Manson A."/>
            <person name="Gilmore M."/>
            <person name="Schwartman J."/>
            <person name="Shea T."/>
            <person name="Abouelleil A."/>
            <person name="Cao P."/>
            <person name="Chapman S."/>
            <person name="Cusick C."/>
            <person name="Young S."/>
            <person name="Neafsey D."/>
            <person name="Nusbaum C."/>
            <person name="Birren B."/>
        </authorList>
    </citation>
    <scope>NUCLEOTIDE SEQUENCE [LARGE SCALE GENOMIC DNA]</scope>
    <source>
        <strain evidence="1 2">DIV2402</strain>
    </source>
</reference>
<organism evidence="1 2">
    <name type="scientific">Candidatus Enterococcus lowellii</name>
    <dbReference type="NCBI Taxonomy" id="2230877"/>
    <lineage>
        <taxon>Bacteria</taxon>
        <taxon>Bacillati</taxon>
        <taxon>Bacillota</taxon>
        <taxon>Bacilli</taxon>
        <taxon>Lactobacillales</taxon>
        <taxon>Enterococcaceae</taxon>
        <taxon>Enterococcus</taxon>
    </lineage>
</organism>
<dbReference type="EMBL" id="CP147251">
    <property type="protein sequence ID" value="WYJ76930.1"/>
    <property type="molecule type" value="Genomic_DNA"/>
</dbReference>
<evidence type="ECO:0008006" key="3">
    <source>
        <dbReference type="Google" id="ProtNLM"/>
    </source>
</evidence>
<keyword evidence="2" id="KW-1185">Reference proteome</keyword>
<proteinExistence type="predicted"/>
<name>A0ABZ2SMR9_9ENTE</name>
<dbReference type="RefSeq" id="WP_207940888.1">
    <property type="nucleotide sequence ID" value="NZ_CP147251.1"/>
</dbReference>
<evidence type="ECO:0000313" key="1">
    <source>
        <dbReference type="EMBL" id="WYJ76930.1"/>
    </source>
</evidence>
<reference evidence="1 2" key="1">
    <citation type="submission" date="2021-03" db="EMBL/GenBank/DDBJ databases">
        <authorList>
            <person name="Gilmore M.S."/>
            <person name="Schwartzman J."/>
            <person name="Van Tyne D."/>
            <person name="Martin M."/>
            <person name="Earl A.M."/>
            <person name="Manson A.L."/>
            <person name="Straub T."/>
            <person name="Salamzade R."/>
            <person name="Saavedra J."/>
            <person name="Lebreton F."/>
            <person name="Prichula J."/>
            <person name="Schaufler K."/>
            <person name="Gaca A."/>
            <person name="Sgardioli B."/>
            <person name="Wagenaar J."/>
            <person name="Strong T."/>
        </authorList>
    </citation>
    <scope>NUCLEOTIDE SEQUENCE [LARGE SCALE GENOMIC DNA]</scope>
    <source>
        <strain evidence="1 2">DIV2402</strain>
    </source>
</reference>
<dbReference type="Proteomes" id="UP000664701">
    <property type="component" value="Chromosome"/>
</dbReference>